<accession>A0A164KPU4</accession>
<evidence type="ECO:0000313" key="1">
    <source>
        <dbReference type="EMBL" id="KZM71612.1"/>
    </source>
</evidence>
<gene>
    <name evidence="1" type="ORF">AWN90_02490</name>
</gene>
<dbReference type="AlphaFoldDB" id="A0A164KPU4"/>
<reference evidence="1 2" key="1">
    <citation type="submission" date="2016-04" db="EMBL/GenBank/DDBJ databases">
        <authorList>
            <person name="Evans L.H."/>
            <person name="Alamgir A."/>
            <person name="Owens N."/>
            <person name="Weber N.D."/>
            <person name="Virtaneva K."/>
            <person name="Barbian K."/>
            <person name="Babar A."/>
            <person name="Rosenke K."/>
        </authorList>
    </citation>
    <scope>NUCLEOTIDE SEQUENCE [LARGE SCALE GENOMIC DNA]</scope>
    <source>
        <strain evidence="1 2">IFM 0406</strain>
    </source>
</reference>
<organism evidence="1 2">
    <name type="scientific">Nocardia terpenica</name>
    <dbReference type="NCBI Taxonomy" id="455432"/>
    <lineage>
        <taxon>Bacteria</taxon>
        <taxon>Bacillati</taxon>
        <taxon>Actinomycetota</taxon>
        <taxon>Actinomycetes</taxon>
        <taxon>Mycobacteriales</taxon>
        <taxon>Nocardiaceae</taxon>
        <taxon>Nocardia</taxon>
    </lineage>
</organism>
<protein>
    <submittedName>
        <fullName evidence="1">Uncharacterized protein</fullName>
    </submittedName>
</protein>
<proteinExistence type="predicted"/>
<sequence>MLEGIGVYGVWRKSFAGEVVVDDVHSTDYRTCQSGGRDSNDNDLIGVDRHYYRDVDIQSGDGFAEDRMPGS</sequence>
<name>A0A164KPU4_9NOCA</name>
<evidence type="ECO:0000313" key="2">
    <source>
        <dbReference type="Proteomes" id="UP000076512"/>
    </source>
</evidence>
<dbReference type="EMBL" id="LWGR01000012">
    <property type="protein sequence ID" value="KZM71612.1"/>
    <property type="molecule type" value="Genomic_DNA"/>
</dbReference>
<dbReference type="Proteomes" id="UP000076512">
    <property type="component" value="Unassembled WGS sequence"/>
</dbReference>
<keyword evidence="2" id="KW-1185">Reference proteome</keyword>
<comment type="caution">
    <text evidence="1">The sequence shown here is derived from an EMBL/GenBank/DDBJ whole genome shotgun (WGS) entry which is preliminary data.</text>
</comment>